<feature type="non-terminal residue" evidence="3">
    <location>
        <position position="216"/>
    </location>
</feature>
<evidence type="ECO:0000256" key="2">
    <source>
        <dbReference type="SAM" id="Phobius"/>
    </source>
</evidence>
<evidence type="ECO:0000313" key="3">
    <source>
        <dbReference type="EMBL" id="KMZ96095.1"/>
    </source>
</evidence>
<organism evidence="3 4">
    <name type="scientific">Plasmodium vivax North Korean</name>
    <dbReference type="NCBI Taxonomy" id="1035514"/>
    <lineage>
        <taxon>Eukaryota</taxon>
        <taxon>Sar</taxon>
        <taxon>Alveolata</taxon>
        <taxon>Apicomplexa</taxon>
        <taxon>Aconoidasida</taxon>
        <taxon>Haemosporida</taxon>
        <taxon>Plasmodiidae</taxon>
        <taxon>Plasmodium</taxon>
        <taxon>Plasmodium (Plasmodium)</taxon>
    </lineage>
</organism>
<dbReference type="Proteomes" id="UP000053239">
    <property type="component" value="Unassembled WGS sequence"/>
</dbReference>
<proteinExistence type="predicted"/>
<feature type="non-terminal residue" evidence="3">
    <location>
        <position position="1"/>
    </location>
</feature>
<feature type="compositionally biased region" description="Polar residues" evidence="1">
    <location>
        <begin position="177"/>
        <end position="186"/>
    </location>
</feature>
<name>A0A0J9TK54_PLAVI</name>
<gene>
    <name evidence="3" type="ORF">PVNG_06285</name>
</gene>
<keyword evidence="2" id="KW-0472">Membrane</keyword>
<keyword evidence="2" id="KW-0812">Transmembrane</keyword>
<keyword evidence="2" id="KW-1133">Transmembrane helix</keyword>
<evidence type="ECO:0000256" key="1">
    <source>
        <dbReference type="SAM" id="MobiDB-lite"/>
    </source>
</evidence>
<evidence type="ECO:0000313" key="4">
    <source>
        <dbReference type="Proteomes" id="UP000053239"/>
    </source>
</evidence>
<dbReference type="AlphaFoldDB" id="A0A0J9TK54"/>
<feature type="transmembrane region" description="Helical" evidence="2">
    <location>
        <begin position="196"/>
        <end position="215"/>
    </location>
</feature>
<protein>
    <submittedName>
        <fullName evidence="3">Uncharacterized protein</fullName>
    </submittedName>
</protein>
<sequence length="216" mass="25084">NEFHLKCGPEIFPPFRHHFDLENDKYLNHINSIDDPTLKYVSVYLVQYYKDGYKYFGNSKPNQRNDACTYLIRWLQERKELYTYGGYCKKKLNLGNSAIESLWEWLISDYKGKSNGTNASWCYDLQKTFKTEFPPYVNYLKCDESASQETSSVLFPLLTVQTEKDCPPCQTLPISPRTDQLPQTDQPLEKDQSKNLAVTSGFTAVGTLGTLFFLYR</sequence>
<feature type="region of interest" description="Disordered" evidence="1">
    <location>
        <begin position="173"/>
        <end position="192"/>
    </location>
</feature>
<reference evidence="3 4" key="1">
    <citation type="submission" date="2011-09" db="EMBL/GenBank/DDBJ databases">
        <title>The Genome Sequence of Plasmodium vivax North Korean.</title>
        <authorList>
            <consortium name="The Broad Institute Genome Sequencing Platform"/>
            <consortium name="The Broad Institute Genome Sequencing Center for Infectious Disease"/>
            <person name="Neafsey D."/>
            <person name="Carlton J."/>
            <person name="Barnwell J."/>
            <person name="Collins W."/>
            <person name="Escalante A."/>
            <person name="Mullikin J."/>
            <person name="Saul A."/>
            <person name="Guigo R."/>
            <person name="Camara F."/>
            <person name="Young S.K."/>
            <person name="Zeng Q."/>
            <person name="Gargeya S."/>
            <person name="Fitzgerald M."/>
            <person name="Haas B."/>
            <person name="Abouelleil A."/>
            <person name="Alvarado L."/>
            <person name="Arachchi H.M."/>
            <person name="Berlin A."/>
            <person name="Brown A."/>
            <person name="Chapman S.B."/>
            <person name="Chen Z."/>
            <person name="Dunbar C."/>
            <person name="Freedman E."/>
            <person name="Gearin G."/>
            <person name="Gellesch M."/>
            <person name="Goldberg J."/>
            <person name="Griggs A."/>
            <person name="Gujja S."/>
            <person name="Heiman D."/>
            <person name="Howarth C."/>
            <person name="Larson L."/>
            <person name="Lui A."/>
            <person name="MacDonald P.J.P."/>
            <person name="Montmayeur A."/>
            <person name="Murphy C."/>
            <person name="Neiman D."/>
            <person name="Pearson M."/>
            <person name="Priest M."/>
            <person name="Roberts A."/>
            <person name="Saif S."/>
            <person name="Shea T."/>
            <person name="Shenoy N."/>
            <person name="Sisk P."/>
            <person name="Stolte C."/>
            <person name="Sykes S."/>
            <person name="Wortman J."/>
            <person name="Nusbaum C."/>
            <person name="Birren B."/>
        </authorList>
    </citation>
    <scope>NUCLEOTIDE SEQUENCE [LARGE SCALE GENOMIC DNA]</scope>
    <source>
        <strain evidence="3 4">North Korean</strain>
    </source>
</reference>
<accession>A0A0J9TK54</accession>
<dbReference type="EMBL" id="KQ235679">
    <property type="protein sequence ID" value="KMZ96095.1"/>
    <property type="molecule type" value="Genomic_DNA"/>
</dbReference>
<dbReference type="OrthoDB" id="10329179at2759"/>